<keyword evidence="3" id="KW-1185">Reference proteome</keyword>
<protein>
    <submittedName>
        <fullName evidence="2">Uncharacterized protein</fullName>
    </submittedName>
</protein>
<reference evidence="2" key="1">
    <citation type="journal article" date="2020" name="New Phytol.">
        <title>Comparative genomics reveals dynamic genome evolution in host specialist ectomycorrhizal fungi.</title>
        <authorList>
            <person name="Lofgren L.A."/>
            <person name="Nguyen N.H."/>
            <person name="Vilgalys R."/>
            <person name="Ruytinx J."/>
            <person name="Liao H.L."/>
            <person name="Branco S."/>
            <person name="Kuo A."/>
            <person name="LaButti K."/>
            <person name="Lipzen A."/>
            <person name="Andreopoulos W."/>
            <person name="Pangilinan J."/>
            <person name="Riley R."/>
            <person name="Hundley H."/>
            <person name="Na H."/>
            <person name="Barry K."/>
            <person name="Grigoriev I.V."/>
            <person name="Stajich J.E."/>
            <person name="Kennedy P.G."/>
        </authorList>
    </citation>
    <scope>NUCLEOTIDE SEQUENCE</scope>
    <source>
        <strain evidence="2">FC203</strain>
    </source>
</reference>
<dbReference type="RefSeq" id="XP_041219943.1">
    <property type="nucleotide sequence ID" value="XM_041377539.1"/>
</dbReference>
<accession>A0AAD4DV65</accession>
<name>A0AAD4DV65_9AGAM</name>
<comment type="caution">
    <text evidence="2">The sequence shown here is derived from an EMBL/GenBank/DDBJ whole genome shotgun (WGS) entry which is preliminary data.</text>
</comment>
<dbReference type="Proteomes" id="UP001195769">
    <property type="component" value="Unassembled WGS sequence"/>
</dbReference>
<proteinExistence type="predicted"/>
<dbReference type="EMBL" id="JABBWK010000081">
    <property type="protein sequence ID" value="KAG1894367.1"/>
    <property type="molecule type" value="Genomic_DNA"/>
</dbReference>
<evidence type="ECO:0000256" key="1">
    <source>
        <dbReference type="SAM" id="MobiDB-lite"/>
    </source>
</evidence>
<feature type="compositionally biased region" description="Acidic residues" evidence="1">
    <location>
        <begin position="70"/>
        <end position="88"/>
    </location>
</feature>
<evidence type="ECO:0000313" key="2">
    <source>
        <dbReference type="EMBL" id="KAG1894367.1"/>
    </source>
</evidence>
<organism evidence="2 3">
    <name type="scientific">Suillus fuscotomentosus</name>
    <dbReference type="NCBI Taxonomy" id="1912939"/>
    <lineage>
        <taxon>Eukaryota</taxon>
        <taxon>Fungi</taxon>
        <taxon>Dikarya</taxon>
        <taxon>Basidiomycota</taxon>
        <taxon>Agaricomycotina</taxon>
        <taxon>Agaricomycetes</taxon>
        <taxon>Agaricomycetidae</taxon>
        <taxon>Boletales</taxon>
        <taxon>Suillineae</taxon>
        <taxon>Suillaceae</taxon>
        <taxon>Suillus</taxon>
    </lineage>
</organism>
<evidence type="ECO:0000313" key="3">
    <source>
        <dbReference type="Proteomes" id="UP001195769"/>
    </source>
</evidence>
<feature type="region of interest" description="Disordered" evidence="1">
    <location>
        <begin position="62"/>
        <end position="100"/>
    </location>
</feature>
<dbReference type="GeneID" id="64671837"/>
<dbReference type="AlphaFoldDB" id="A0AAD4DV65"/>
<sequence>MPCPIIHKTPEARLAAAREKRRSYYARNRDRILKSRRELHNSNSKEAREARKFTRDLSKAVARALHHSDEDDAESDAGNEDSQDSDNDESTKPSVPLYIV</sequence>
<gene>
    <name evidence="2" type="ORF">F5891DRAFT_985114</name>
</gene>